<dbReference type="RefSeq" id="WP_258780165.1">
    <property type="nucleotide sequence ID" value="NZ_JANUGP010000016.1"/>
</dbReference>
<keyword evidence="2" id="KW-0418">Kinase</keyword>
<accession>A0ABT2B5N2</accession>
<sequence length="543" mass="57584">MSGEASVRRERRLRDRVPVRLRHHWKPAASLGVGLAAMVYFLGDARISPYVTSSSRVEADAITDDVQGSVGLYDTSVSHSVQLTYQQTDFDKMMKEFKEDGTKDYIEADLTIDGVYLNDVGIRLKGNSTLSSLRGNKGMPGGGRGRPGGAQGAPAGGGGGDRQGGMGGMGGMVQYDLSARKPEELPWLVKVDEYVEGRAYQGEREISLRPGSNGQVPVNEALSLALTKDSGQKAERYAFTEVKINNRPAATRLMVEAPDTDYADDVADGNGVLYKAKASGGFEYHGNDPTEYESSFKQLNKKGSQDLEPVMKLIKWVNSASDEEFARDLDKYVDVDSLAAYLAAQNLLLNFDDMAGPGKNYLLWYDLGTKKFSVLGWDYNLTFSGDATAGPEDSISMGGGVPGGGAAASGASQGKPGALPSGAPEGMPEGMPSGMPEGMPGGAAGGGQGGGTAKGGQGGFMQHPLKTRFLDSDAFDGVYKKAYRELYQKFYGSGTASEKLKDVAAQARSAGAGSRELDTAVTKLQKTVTERAKALAEDKEVTG</sequence>
<dbReference type="GO" id="GO:0016301">
    <property type="term" value="F:kinase activity"/>
    <property type="evidence" value="ECO:0007669"/>
    <property type="project" value="UniProtKB-KW"/>
</dbReference>
<feature type="compositionally biased region" description="Gly residues" evidence="1">
    <location>
        <begin position="439"/>
        <end position="459"/>
    </location>
</feature>
<organism evidence="2 3">
    <name type="scientific">Streptomyces pyxinicus</name>
    <dbReference type="NCBI Taxonomy" id="2970331"/>
    <lineage>
        <taxon>Bacteria</taxon>
        <taxon>Bacillati</taxon>
        <taxon>Actinomycetota</taxon>
        <taxon>Actinomycetes</taxon>
        <taxon>Kitasatosporales</taxon>
        <taxon>Streptomycetaceae</taxon>
        <taxon>Streptomyces</taxon>
    </lineage>
</organism>
<proteinExistence type="predicted"/>
<dbReference type="EMBL" id="JANUGP010000016">
    <property type="protein sequence ID" value="MCS0603676.1"/>
    <property type="molecule type" value="Genomic_DNA"/>
</dbReference>
<evidence type="ECO:0000313" key="3">
    <source>
        <dbReference type="Proteomes" id="UP001205612"/>
    </source>
</evidence>
<dbReference type="PANTHER" id="PTHR40050">
    <property type="entry name" value="INNER SPORE COAT PROTEIN H"/>
    <property type="match status" value="1"/>
</dbReference>
<feature type="region of interest" description="Disordered" evidence="1">
    <location>
        <begin position="131"/>
        <end position="168"/>
    </location>
</feature>
<reference evidence="2 3" key="1">
    <citation type="submission" date="2022-08" db="EMBL/GenBank/DDBJ databases">
        <authorList>
            <person name="Somphong A."/>
            <person name="Phongsopitanun W."/>
        </authorList>
    </citation>
    <scope>NUCLEOTIDE SEQUENCE [LARGE SCALE GENOMIC DNA]</scope>
    <source>
        <strain evidence="2 3">LP11</strain>
    </source>
</reference>
<feature type="compositionally biased region" description="Gly residues" evidence="1">
    <location>
        <begin position="138"/>
        <end position="168"/>
    </location>
</feature>
<name>A0ABT2B5N2_9ACTN</name>
<evidence type="ECO:0000313" key="2">
    <source>
        <dbReference type="EMBL" id="MCS0603676.1"/>
    </source>
</evidence>
<keyword evidence="3" id="KW-1185">Reference proteome</keyword>
<keyword evidence="2" id="KW-0808">Transferase</keyword>
<dbReference type="Pfam" id="PF08757">
    <property type="entry name" value="CotH"/>
    <property type="match status" value="1"/>
</dbReference>
<feature type="compositionally biased region" description="Low complexity" evidence="1">
    <location>
        <begin position="408"/>
        <end position="438"/>
    </location>
</feature>
<gene>
    <name evidence="2" type="ORF">NX794_21015</name>
</gene>
<evidence type="ECO:0000256" key="1">
    <source>
        <dbReference type="SAM" id="MobiDB-lite"/>
    </source>
</evidence>
<dbReference type="InterPro" id="IPR014867">
    <property type="entry name" value="Spore_coat_CotH_CotH2/3/7"/>
</dbReference>
<feature type="region of interest" description="Disordered" evidence="1">
    <location>
        <begin position="394"/>
        <end position="459"/>
    </location>
</feature>
<feature type="compositionally biased region" description="Gly residues" evidence="1">
    <location>
        <begin position="397"/>
        <end position="407"/>
    </location>
</feature>
<dbReference type="Proteomes" id="UP001205612">
    <property type="component" value="Unassembled WGS sequence"/>
</dbReference>
<dbReference type="PANTHER" id="PTHR40050:SF1">
    <property type="entry name" value="INNER SPORE COAT PROTEIN H"/>
    <property type="match status" value="1"/>
</dbReference>
<protein>
    <submittedName>
        <fullName evidence="2">CotH kinase family protein</fullName>
    </submittedName>
</protein>
<comment type="caution">
    <text evidence="2">The sequence shown here is derived from an EMBL/GenBank/DDBJ whole genome shotgun (WGS) entry which is preliminary data.</text>
</comment>